<dbReference type="InterPro" id="IPR002397">
    <property type="entry name" value="Cyt_P450_B"/>
</dbReference>
<dbReference type="InterPro" id="IPR036396">
    <property type="entry name" value="Cyt_P450_sf"/>
</dbReference>
<dbReference type="Gene3D" id="1.10.630.10">
    <property type="entry name" value="Cytochrome P450"/>
    <property type="match status" value="1"/>
</dbReference>
<dbReference type="GO" id="GO:0005506">
    <property type="term" value="F:iron ion binding"/>
    <property type="evidence" value="ECO:0007669"/>
    <property type="project" value="InterPro"/>
</dbReference>
<proteinExistence type="inferred from homology"/>
<dbReference type="SUPFAM" id="SSF48264">
    <property type="entry name" value="Cytochrome P450"/>
    <property type="match status" value="1"/>
</dbReference>
<gene>
    <name evidence="2" type="ORF">CMMCAS07_06575</name>
</gene>
<keyword evidence="3" id="KW-1185">Reference proteome</keyword>
<dbReference type="GO" id="GO:0004497">
    <property type="term" value="F:monooxygenase activity"/>
    <property type="evidence" value="ECO:0007669"/>
    <property type="project" value="InterPro"/>
</dbReference>
<name>A0A251XM80_CLAMM</name>
<dbReference type="EMBL" id="MDHH01000001">
    <property type="protein sequence ID" value="OUE04592.1"/>
    <property type="molecule type" value="Genomic_DNA"/>
</dbReference>
<dbReference type="Proteomes" id="UP000195062">
    <property type="component" value="Unassembled WGS sequence"/>
</dbReference>
<dbReference type="PANTHER" id="PTHR46696">
    <property type="entry name" value="P450, PUTATIVE (EUROFUNG)-RELATED"/>
    <property type="match status" value="1"/>
</dbReference>
<sequence>MGLSLLLLAAGHDTTANMITLGTYALLRDPDQAARLGEPGMMSTGVDELIRYLSIVHNGVLRKAVRDVTVGDQLVRAGEHVAVVLESANRDRGSCRTPIASISIGARLMSGSGMGRTSASASISPGSS</sequence>
<evidence type="ECO:0000313" key="2">
    <source>
        <dbReference type="EMBL" id="OUE04592.1"/>
    </source>
</evidence>
<comment type="caution">
    <text evidence="2">The sequence shown here is derived from an EMBL/GenBank/DDBJ whole genome shotgun (WGS) entry which is preliminary data.</text>
</comment>
<dbReference type="AlphaFoldDB" id="A0A251XM80"/>
<evidence type="ECO:0000256" key="1">
    <source>
        <dbReference type="ARBA" id="ARBA00010617"/>
    </source>
</evidence>
<reference evidence="2 3" key="1">
    <citation type="submission" date="2016-08" db="EMBL/GenBank/DDBJ databases">
        <title>Genome sequence of Clavibacter michiganensis subsp. michiganensis strain CASJ007.</title>
        <authorList>
            <person name="Thapa S.P."/>
            <person name="Coaker G."/>
        </authorList>
    </citation>
    <scope>NUCLEOTIDE SEQUENCE [LARGE SCALE GENOMIC DNA]</scope>
    <source>
        <strain evidence="2">CASJ007</strain>
    </source>
</reference>
<protein>
    <submittedName>
        <fullName evidence="2">Cytochrome P450-SU2</fullName>
    </submittedName>
</protein>
<dbReference type="GO" id="GO:0020037">
    <property type="term" value="F:heme binding"/>
    <property type="evidence" value="ECO:0007669"/>
    <property type="project" value="InterPro"/>
</dbReference>
<dbReference type="GO" id="GO:0016705">
    <property type="term" value="F:oxidoreductase activity, acting on paired donors, with incorporation or reduction of molecular oxygen"/>
    <property type="evidence" value="ECO:0007669"/>
    <property type="project" value="InterPro"/>
</dbReference>
<dbReference type="PANTHER" id="PTHR46696:SF1">
    <property type="entry name" value="CYTOCHROME P450 YJIB-RELATED"/>
    <property type="match status" value="1"/>
</dbReference>
<organism evidence="2 3">
    <name type="scientific">Clavibacter michiganensis subsp. michiganensis</name>
    <dbReference type="NCBI Taxonomy" id="33013"/>
    <lineage>
        <taxon>Bacteria</taxon>
        <taxon>Bacillati</taxon>
        <taxon>Actinomycetota</taxon>
        <taxon>Actinomycetes</taxon>
        <taxon>Micrococcales</taxon>
        <taxon>Microbacteriaceae</taxon>
        <taxon>Clavibacter</taxon>
    </lineage>
</organism>
<dbReference type="PRINTS" id="PR00359">
    <property type="entry name" value="BP450"/>
</dbReference>
<accession>A0A251XM80</accession>
<evidence type="ECO:0000313" key="3">
    <source>
        <dbReference type="Proteomes" id="UP000195062"/>
    </source>
</evidence>
<comment type="similarity">
    <text evidence="1">Belongs to the cytochrome P450 family.</text>
</comment>